<accession>A0A4U0X0Z3</accession>
<dbReference type="STRING" id="331657.A0A4U0X0Z3"/>
<keyword evidence="7" id="KW-1185">Reference proteome</keyword>
<dbReference type="Pfam" id="PF00832">
    <property type="entry name" value="Ribosomal_L39"/>
    <property type="match status" value="1"/>
</dbReference>
<organism evidence="6 7">
    <name type="scientific">Cryomyces minteri</name>
    <dbReference type="NCBI Taxonomy" id="331657"/>
    <lineage>
        <taxon>Eukaryota</taxon>
        <taxon>Fungi</taxon>
        <taxon>Dikarya</taxon>
        <taxon>Ascomycota</taxon>
        <taxon>Pezizomycotina</taxon>
        <taxon>Dothideomycetes</taxon>
        <taxon>Dothideomycetes incertae sedis</taxon>
        <taxon>Cryomyces</taxon>
    </lineage>
</organism>
<evidence type="ECO:0000313" key="7">
    <source>
        <dbReference type="Proteomes" id="UP000308768"/>
    </source>
</evidence>
<dbReference type="GO" id="GO:0003735">
    <property type="term" value="F:structural constituent of ribosome"/>
    <property type="evidence" value="ECO:0007669"/>
    <property type="project" value="InterPro"/>
</dbReference>
<protein>
    <recommendedName>
        <fullName evidence="4">Large ribosomal subunit protein eL39</fullName>
    </recommendedName>
    <alternativeName>
        <fullName evidence="5">60S ribosomal protein L39</fullName>
    </alternativeName>
</protein>
<evidence type="ECO:0000256" key="4">
    <source>
        <dbReference type="ARBA" id="ARBA00035234"/>
    </source>
</evidence>
<dbReference type="EMBL" id="NAJN01000788">
    <property type="protein sequence ID" value="TKA68748.1"/>
    <property type="molecule type" value="Genomic_DNA"/>
</dbReference>
<dbReference type="FunFam" id="1.10.1620.10:FF:000001">
    <property type="entry name" value="60S ribosomal protein-like L39"/>
    <property type="match status" value="1"/>
</dbReference>
<comment type="similarity">
    <text evidence="1">Belongs to the eukaryotic ribosomal protein eL39 family.</text>
</comment>
<sequence>MSPFTASLLTLPPELRREVYSYILPTTTTFYIRNPLAPYASSNKSVIWRRGSTALLRTSRALYNDCIEYIYGSNTFVLTISYDRLTFKFRFLLATGLAPSKDYSFLEHFSARNIARIRNYSITVDHVDSYTGWIKYNCGGSGLSHGIRLRVQELADALSVMDGIGRLYVRFVNSNLILDDEKRSKVHARDGVDGTLTETTQMVIEPLRSLLGVRDARVTGAVTKEFARGLEEAMMTPRQAYPLRTERRHDVYARAGGGFRDIRSSSHKSFRTKQKLAKAQKQNRPIPQWIRLRTGNTIRYNAKRRHWRKTRIGI</sequence>
<name>A0A4U0X0Z3_9PEZI</name>
<keyword evidence="3" id="KW-0687">Ribonucleoprotein</keyword>
<dbReference type="InterPro" id="IPR023626">
    <property type="entry name" value="Ribosomal_eL39_dom_sf"/>
</dbReference>
<dbReference type="OrthoDB" id="62952at2759"/>
<evidence type="ECO:0000256" key="2">
    <source>
        <dbReference type="ARBA" id="ARBA00022980"/>
    </source>
</evidence>
<proteinExistence type="inferred from homology"/>
<evidence type="ECO:0000256" key="3">
    <source>
        <dbReference type="ARBA" id="ARBA00023274"/>
    </source>
</evidence>
<dbReference type="GO" id="GO:0006412">
    <property type="term" value="P:translation"/>
    <property type="evidence" value="ECO:0007669"/>
    <property type="project" value="InterPro"/>
</dbReference>
<comment type="caution">
    <text evidence="6">The sequence shown here is derived from an EMBL/GenBank/DDBJ whole genome shotgun (WGS) entry which is preliminary data.</text>
</comment>
<dbReference type="PANTHER" id="PTHR19970:SF0">
    <property type="entry name" value="LARGE RIBOSOMAL SUBUNIT PROTEIN EL39"/>
    <property type="match status" value="1"/>
</dbReference>
<dbReference type="AlphaFoldDB" id="A0A4U0X0Z3"/>
<dbReference type="Proteomes" id="UP000308768">
    <property type="component" value="Unassembled WGS sequence"/>
</dbReference>
<dbReference type="PANTHER" id="PTHR19970">
    <property type="entry name" value="RIBOSOMAL PROTEIN L39E"/>
    <property type="match status" value="1"/>
</dbReference>
<evidence type="ECO:0000256" key="5">
    <source>
        <dbReference type="ARBA" id="ARBA00035339"/>
    </source>
</evidence>
<dbReference type="Gene3D" id="1.10.1620.10">
    <property type="entry name" value="Ribosomal protein L39e"/>
    <property type="match status" value="1"/>
</dbReference>
<keyword evidence="2" id="KW-0689">Ribosomal protein</keyword>
<reference evidence="6 7" key="1">
    <citation type="submission" date="2017-03" db="EMBL/GenBank/DDBJ databases">
        <title>Genomes of endolithic fungi from Antarctica.</title>
        <authorList>
            <person name="Coleine C."/>
            <person name="Masonjones S."/>
            <person name="Stajich J.E."/>
        </authorList>
    </citation>
    <scope>NUCLEOTIDE SEQUENCE [LARGE SCALE GENOMIC DNA]</scope>
    <source>
        <strain evidence="6 7">CCFEE 5187</strain>
    </source>
</reference>
<dbReference type="GO" id="GO:0022625">
    <property type="term" value="C:cytosolic large ribosomal subunit"/>
    <property type="evidence" value="ECO:0007669"/>
    <property type="project" value="TreeGrafter"/>
</dbReference>
<evidence type="ECO:0000313" key="6">
    <source>
        <dbReference type="EMBL" id="TKA68748.1"/>
    </source>
</evidence>
<gene>
    <name evidence="6" type="ORF">B0A49_07024</name>
</gene>
<dbReference type="InterPro" id="IPR000077">
    <property type="entry name" value="Ribosomal_eL39"/>
</dbReference>
<dbReference type="SUPFAM" id="SSF48662">
    <property type="entry name" value="Ribosomal protein L39e"/>
    <property type="match status" value="1"/>
</dbReference>
<evidence type="ECO:0000256" key="1">
    <source>
        <dbReference type="ARBA" id="ARBA00009339"/>
    </source>
</evidence>